<evidence type="ECO:0000313" key="3">
    <source>
        <dbReference type="EMBL" id="QJD96038.1"/>
    </source>
</evidence>
<evidence type="ECO:0000256" key="2">
    <source>
        <dbReference type="SAM" id="SignalP"/>
    </source>
</evidence>
<feature type="signal peptide" evidence="2">
    <location>
        <begin position="1"/>
        <end position="23"/>
    </location>
</feature>
<name>A0A7L5E0L4_9SPHI</name>
<feature type="chain" id="PRO_5029719352" description="DUF4148 domain-containing protein" evidence="2">
    <location>
        <begin position="24"/>
        <end position="106"/>
    </location>
</feature>
<sequence>MKINLVIAGLFVAGMAMTSAAKAQRTPVINQREHHQVSRINQGVRSGALTHSEEAHLRAREQNIRADKRMAKATGTMTPARRANLKARENRLSRSIYRKKHNYRSY</sequence>
<dbReference type="AlphaFoldDB" id="A0A7L5E0L4"/>
<evidence type="ECO:0008006" key="5">
    <source>
        <dbReference type="Google" id="ProtNLM"/>
    </source>
</evidence>
<proteinExistence type="predicted"/>
<reference evidence="3 4" key="1">
    <citation type="submission" date="2020-04" db="EMBL/GenBank/DDBJ databases">
        <title>Genome sequencing of novel species.</title>
        <authorList>
            <person name="Heo J."/>
            <person name="Kim S.-J."/>
            <person name="Kim J.-S."/>
            <person name="Hong S.-B."/>
            <person name="Kwon S.-W."/>
        </authorList>
    </citation>
    <scope>NUCLEOTIDE SEQUENCE [LARGE SCALE GENOMIC DNA]</scope>
    <source>
        <strain evidence="3 4">F39-2</strain>
    </source>
</reference>
<dbReference type="Proteomes" id="UP000503278">
    <property type="component" value="Chromosome"/>
</dbReference>
<protein>
    <recommendedName>
        <fullName evidence="5">DUF4148 domain-containing protein</fullName>
    </recommendedName>
</protein>
<dbReference type="KEGG" id="mrob:HH214_09195"/>
<gene>
    <name evidence="3" type="ORF">HH214_09195</name>
</gene>
<dbReference type="EMBL" id="CP051682">
    <property type="protein sequence ID" value="QJD96038.1"/>
    <property type="molecule type" value="Genomic_DNA"/>
</dbReference>
<organism evidence="3 4">
    <name type="scientific">Mucilaginibacter robiniae</name>
    <dbReference type="NCBI Taxonomy" id="2728022"/>
    <lineage>
        <taxon>Bacteria</taxon>
        <taxon>Pseudomonadati</taxon>
        <taxon>Bacteroidota</taxon>
        <taxon>Sphingobacteriia</taxon>
        <taxon>Sphingobacteriales</taxon>
        <taxon>Sphingobacteriaceae</taxon>
        <taxon>Mucilaginibacter</taxon>
    </lineage>
</organism>
<keyword evidence="4" id="KW-1185">Reference proteome</keyword>
<dbReference type="RefSeq" id="WP_169607103.1">
    <property type="nucleotide sequence ID" value="NZ_CP051682.1"/>
</dbReference>
<keyword evidence="2" id="KW-0732">Signal</keyword>
<evidence type="ECO:0000313" key="4">
    <source>
        <dbReference type="Proteomes" id="UP000503278"/>
    </source>
</evidence>
<feature type="region of interest" description="Disordered" evidence="1">
    <location>
        <begin position="73"/>
        <end position="93"/>
    </location>
</feature>
<evidence type="ECO:0000256" key="1">
    <source>
        <dbReference type="SAM" id="MobiDB-lite"/>
    </source>
</evidence>
<accession>A0A7L5E0L4</accession>